<dbReference type="NCBIfam" id="TIGR01451">
    <property type="entry name" value="B_ant_repeat"/>
    <property type="match status" value="9"/>
</dbReference>
<feature type="domain" description="DUF7927" evidence="3">
    <location>
        <begin position="336"/>
        <end position="453"/>
    </location>
</feature>
<feature type="region of interest" description="Disordered" evidence="1">
    <location>
        <begin position="1582"/>
        <end position="1619"/>
    </location>
</feature>
<dbReference type="SUPFAM" id="SSF63825">
    <property type="entry name" value="YWTD domain"/>
    <property type="match status" value="1"/>
</dbReference>
<feature type="domain" description="DUF7927" evidence="3">
    <location>
        <begin position="1484"/>
        <end position="1596"/>
    </location>
</feature>
<feature type="domain" description="DUF7927" evidence="3">
    <location>
        <begin position="1351"/>
        <end position="1468"/>
    </location>
</feature>
<evidence type="ECO:0000259" key="3">
    <source>
        <dbReference type="Pfam" id="PF25549"/>
    </source>
</evidence>
<feature type="region of interest" description="Disordered" evidence="1">
    <location>
        <begin position="940"/>
        <end position="964"/>
    </location>
</feature>
<dbReference type="InterPro" id="IPR013783">
    <property type="entry name" value="Ig-like_fold"/>
</dbReference>
<reference evidence="5" key="1">
    <citation type="journal article" date="2019" name="Int. J. Syst. Evol. Microbiol.">
        <title>The Global Catalogue of Microorganisms (GCM) 10K type strain sequencing project: providing services to taxonomists for standard genome sequencing and annotation.</title>
        <authorList>
            <consortium name="The Broad Institute Genomics Platform"/>
            <consortium name="The Broad Institute Genome Sequencing Center for Infectious Disease"/>
            <person name="Wu L."/>
            <person name="Ma J."/>
        </authorList>
    </citation>
    <scope>NUCLEOTIDE SEQUENCE [LARGE SCALE GENOMIC DNA]</scope>
    <source>
        <strain evidence="5">CGMCC 4.7682</strain>
    </source>
</reference>
<feature type="domain" description="DUF7927" evidence="3">
    <location>
        <begin position="1225"/>
        <end position="1339"/>
    </location>
</feature>
<accession>A0ABV7QBJ7</accession>
<feature type="domain" description="DUF7927" evidence="3">
    <location>
        <begin position="1101"/>
        <end position="1215"/>
    </location>
</feature>
<evidence type="ECO:0000313" key="4">
    <source>
        <dbReference type="EMBL" id="MFC3510708.1"/>
    </source>
</evidence>
<feature type="transmembrane region" description="Helical" evidence="2">
    <location>
        <begin position="1628"/>
        <end position="1646"/>
    </location>
</feature>
<organism evidence="4 5">
    <name type="scientific">Amycolatopsis halotolerans</name>
    <dbReference type="NCBI Taxonomy" id="330083"/>
    <lineage>
        <taxon>Bacteria</taxon>
        <taxon>Bacillati</taxon>
        <taxon>Actinomycetota</taxon>
        <taxon>Actinomycetes</taxon>
        <taxon>Pseudonocardiales</taxon>
        <taxon>Pseudonocardiaceae</taxon>
        <taxon>Amycolatopsis</taxon>
    </lineage>
</organism>
<dbReference type="InterPro" id="IPR051172">
    <property type="entry name" value="Chlamydia_OmcB"/>
</dbReference>
<feature type="region of interest" description="Disordered" evidence="1">
    <location>
        <begin position="563"/>
        <end position="582"/>
    </location>
</feature>
<feature type="domain" description="DUF7927" evidence="3">
    <location>
        <begin position="590"/>
        <end position="717"/>
    </location>
</feature>
<keyword evidence="2" id="KW-0812">Transmembrane</keyword>
<keyword evidence="2" id="KW-1133">Transmembrane helix</keyword>
<keyword evidence="2" id="KW-0472">Membrane</keyword>
<dbReference type="InterPro" id="IPR057687">
    <property type="entry name" value="DUF7927"/>
</dbReference>
<feature type="compositionally biased region" description="Pro residues" evidence="1">
    <location>
        <begin position="1598"/>
        <end position="1616"/>
    </location>
</feature>
<gene>
    <name evidence="4" type="ORF">ACFORO_11080</name>
</gene>
<feature type="domain" description="DUF7927" evidence="3">
    <location>
        <begin position="850"/>
        <end position="968"/>
    </location>
</feature>
<feature type="domain" description="DUF7927" evidence="3">
    <location>
        <begin position="977"/>
        <end position="1094"/>
    </location>
</feature>
<dbReference type="InterPro" id="IPR017868">
    <property type="entry name" value="Filamin/ABP280_repeat-like"/>
</dbReference>
<dbReference type="Gene3D" id="2.60.40.10">
    <property type="entry name" value="Immunoglobulins"/>
    <property type="match status" value="9"/>
</dbReference>
<dbReference type="PANTHER" id="PTHR34819:SF3">
    <property type="entry name" value="CELL SURFACE PROTEIN"/>
    <property type="match status" value="1"/>
</dbReference>
<dbReference type="PROSITE" id="PS50194">
    <property type="entry name" value="FILAMIN_REPEAT"/>
    <property type="match status" value="1"/>
</dbReference>
<dbReference type="Proteomes" id="UP001595764">
    <property type="component" value="Unassembled WGS sequence"/>
</dbReference>
<dbReference type="Pfam" id="PF25549">
    <property type="entry name" value="DUF7927"/>
    <property type="match status" value="10"/>
</dbReference>
<feature type="domain" description="DUF7927" evidence="3">
    <location>
        <begin position="465"/>
        <end position="583"/>
    </location>
</feature>
<dbReference type="EMBL" id="JBHRWI010000015">
    <property type="protein sequence ID" value="MFC3510708.1"/>
    <property type="molecule type" value="Genomic_DNA"/>
</dbReference>
<name>A0ABV7QBJ7_9PSEU</name>
<feature type="domain" description="DUF7927" evidence="3">
    <location>
        <begin position="723"/>
        <end position="841"/>
    </location>
</feature>
<keyword evidence="5" id="KW-1185">Reference proteome</keyword>
<evidence type="ECO:0000256" key="2">
    <source>
        <dbReference type="SAM" id="Phobius"/>
    </source>
</evidence>
<dbReference type="InterPro" id="IPR047589">
    <property type="entry name" value="DUF11_rpt"/>
</dbReference>
<dbReference type="PANTHER" id="PTHR34819">
    <property type="entry name" value="LARGE CYSTEINE-RICH PERIPLASMIC PROTEIN OMCB"/>
    <property type="match status" value="1"/>
</dbReference>
<dbReference type="RefSeq" id="WP_377868568.1">
    <property type="nucleotide sequence ID" value="NZ_JBHMAY010000007.1"/>
</dbReference>
<evidence type="ECO:0000256" key="1">
    <source>
        <dbReference type="SAM" id="MobiDB-lite"/>
    </source>
</evidence>
<evidence type="ECO:0000313" key="5">
    <source>
        <dbReference type="Proteomes" id="UP001595764"/>
    </source>
</evidence>
<proteinExistence type="predicted"/>
<protein>
    <submittedName>
        <fullName evidence="4">Internalin</fullName>
    </submittedName>
</protein>
<sequence>MVRWAGGNGKAVRRLAVRVLVTAVAVSGVVVGGAAPASAETWPVEGEQSPSAFDCDHLYYSNFRSGMQFRTDAAGDAEIQNTVISKRAGTGLPDYWSTDMALGKDPDTGRPAAFYSSYTSANRKLYKHVSGTDRATDEIAAGQTRDLPAGVNWGGTAADPNTGMLFGAQNGGAPKLFGMNLATGATTVWTRGSNLTPVPSNDPVFLGGSLVPDLFVDADGGAYYGISYGGSTYVYRLDLATGTTTRAVHVVGPGSSNGFNNYGMAYFHGSIYLGYYGGALYKVDPKTGASTLVPGGNAQDNQVGRIKSESGGTWPITDLASCSIAPNLTSRLVVRKTASEQTAKPGDTVRYTVTITNEGDAPAPAAQLTDDLSAVLDDAAYNNDASTTNGGAPTPTQPGYDGRKLTWTGAIAPGDTVTMAYSVTVGKPPGGDKKLTNVVTVPESNCAEPSKDPACSTVVPIATLKIAKHASPANPSPGSVVSYTVTVTNDGQADWAGAHVTDDLTDVLDDATYNNDARATGSGTITYDPGRALRWTGDVAAGATVTITYTVTVADPPRGNRRLTNRVVGPDGSNCGTDPSCTTDEPISGLVIRKSSSPATAKPGDTVTYTITAENIGGATATAVRLSDDLTGVIDDAAYNNNAAATIGGTPTPSQPGYDPSTVKLMWTGDIPAAQTVTIRYTVTVHSPPHGDHKLRNTVTGPEGSNCPPNSTDCTTDTPIGALEIKKIADKTDAKPGERVSYTVTVRNIGEAAYPGASFTDDLSGVLDDATWNNDATATSGTASFAAPRLHWTGDVPAGATVTVRYSVTVGTPPAGDKRLRNLVTGPDGSTCPPGNTDPDCGTDTGIGALELSKTASPATAQPGDKVTYTVTARNPGTATYRGARFTDDLSRVLDDATYNQDARATAGTVTYAEPTLTWTADLPAGGTATITYSVTVSPTRTGDSELRNAITGPPDSSCPPGTKDPDCNAVTPVARLHVKKTASPSNPLPGDTVTYTVLVANDGKAAYRGASVTDDLTGVLDDASYNNDARATSGATAYAAPKLTWNGDVGAGASVTITYTVTVHNPPTGDKELVNAVTGGDCLPGGHDPECGTVTPLPSLKVKKTTSPSNPRPGDTVTYTVLVANDGKAAYRGASITDDLTGVLDDASYNNDARATSGTTVYAAPKLTWNGDVGAGASVTISYTVTVHNPPTGDKELVNAVTGGECLPGGDDPDCGTVTPLPALKITKTATPAEIKTGDRVSYTITVENVGEADYRAASFTDNLAGVLDDATYNGDAKTDTGTVAVAPPNLTWTGDLAKGATAIVTYSVTVTNAGDHRLVNTVTGSGSNCPEGSTDPDCRVVLPKPHLRITKTAAPAIAEPGGKVAYTVTVRNIGEAPQPDAQFTDDLSGVLDDAAYNGDAKATAGDVRYQAPRLQWTGPVEAGAQVTITYSVTVGDPPRGDKVLRNAVTSPDDTNCLTRDPACGTETPVRAMTITKRAGVATAKPGEKVAYTVDIANTGTAAYPDAAFVDDLSDVLDDATYNQDAKATSGTVDESGSRLTWHGVLAVGQTVTVTYSITVKPEAAAGSHLRNVVVSSNPGTSCVTGTEPGCSTDTPVTPPTPVKPPNPAVPPSTPPLASTGTPFRDLLFSSLFTLLTGFALLVATRRRRRRG</sequence>
<comment type="caution">
    <text evidence="4">The sequence shown here is derived from an EMBL/GenBank/DDBJ whole genome shotgun (WGS) entry which is preliminary data.</text>
</comment>